<keyword evidence="7 9" id="KW-1133">Transmembrane helix</keyword>
<feature type="active site" evidence="9">
    <location>
        <position position="120"/>
    </location>
</feature>
<comment type="subcellular location">
    <subcellularLocation>
        <location evidence="9">Cell membrane</location>
        <topology evidence="9">Multi-pass membrane protein</topology>
    </subcellularLocation>
</comment>
<keyword evidence="2 9" id="KW-1003">Cell membrane</keyword>
<reference evidence="11 12" key="1">
    <citation type="submission" date="2018-11" db="EMBL/GenBank/DDBJ databases">
        <title>Novel Erysipelotrichaceae bacterium isolated from small intestine of a swine.</title>
        <authorList>
            <person name="Kim J.S."/>
            <person name="Choe H."/>
            <person name="Lee Y.R."/>
            <person name="Kim K.M."/>
            <person name="Park D.S."/>
        </authorList>
    </citation>
    <scope>NUCLEOTIDE SEQUENCE [LARGE SCALE GENOMIC DNA]</scope>
    <source>
        <strain evidence="11 12">SG0102</strain>
    </source>
</reference>
<dbReference type="EMBL" id="AP019309">
    <property type="protein sequence ID" value="BBH26521.1"/>
    <property type="molecule type" value="Genomic_DNA"/>
</dbReference>
<dbReference type="PANTHER" id="PTHR33695:SF1">
    <property type="entry name" value="LIPOPROTEIN SIGNAL PEPTIDASE"/>
    <property type="match status" value="1"/>
</dbReference>
<dbReference type="FunCoup" id="A0A3G9JKJ8">
    <property type="interactions" value="322"/>
</dbReference>
<keyword evidence="12" id="KW-1185">Reference proteome</keyword>
<name>A0A3G9JKJ8_9FIRM</name>
<evidence type="ECO:0000256" key="5">
    <source>
        <dbReference type="ARBA" id="ARBA00022750"/>
    </source>
</evidence>
<evidence type="ECO:0000256" key="9">
    <source>
        <dbReference type="HAMAP-Rule" id="MF_00161"/>
    </source>
</evidence>
<dbReference type="GO" id="GO:0004190">
    <property type="term" value="F:aspartic-type endopeptidase activity"/>
    <property type="evidence" value="ECO:0007669"/>
    <property type="project" value="UniProtKB-UniRule"/>
</dbReference>
<dbReference type="GO" id="GO:0005886">
    <property type="term" value="C:plasma membrane"/>
    <property type="evidence" value="ECO:0007669"/>
    <property type="project" value="UniProtKB-SubCell"/>
</dbReference>
<dbReference type="OrthoDB" id="9810259at2"/>
<proteinExistence type="inferred from homology"/>
<sequence>MQTITKKTVIGYGVIAALVVVFDLLSKAMIVSHMHLYQSITLIPHFFLLTYIQNRGAAWGIMQGRLGLFSLIGIAAGIAMVYYFFKSQKEQVLLRLGLALAFGGMLGNLYDRLILGYVRDFLNFYIFGYDFPVFNVADMGVTIGMALIILQFVIEEYKVWTLKKSMPK</sequence>
<dbReference type="UniPathway" id="UPA00665"/>
<protein>
    <recommendedName>
        <fullName evidence="9">Lipoprotein signal peptidase</fullName>
        <ecNumber evidence="9">3.4.23.36</ecNumber>
    </recommendedName>
    <alternativeName>
        <fullName evidence="9">Prolipoprotein signal peptidase</fullName>
    </alternativeName>
    <alternativeName>
        <fullName evidence="9">Signal peptidase II</fullName>
        <shortName evidence="9">SPase II</shortName>
    </alternativeName>
</protein>
<organism evidence="11 12">
    <name type="scientific">Intestinibaculum porci</name>
    <dbReference type="NCBI Taxonomy" id="2487118"/>
    <lineage>
        <taxon>Bacteria</taxon>
        <taxon>Bacillati</taxon>
        <taxon>Bacillota</taxon>
        <taxon>Erysipelotrichia</taxon>
        <taxon>Erysipelotrichales</taxon>
        <taxon>Erysipelotrichaceae</taxon>
        <taxon>Intestinibaculum</taxon>
    </lineage>
</organism>
<evidence type="ECO:0000256" key="1">
    <source>
        <dbReference type="ARBA" id="ARBA00006139"/>
    </source>
</evidence>
<dbReference type="Proteomes" id="UP000268059">
    <property type="component" value="Chromosome"/>
</dbReference>
<dbReference type="RefSeq" id="WP_125119376.1">
    <property type="nucleotide sequence ID" value="NZ_AP019309.1"/>
</dbReference>
<keyword evidence="11" id="KW-0449">Lipoprotein</keyword>
<dbReference type="InterPro" id="IPR001872">
    <property type="entry name" value="Peptidase_A8"/>
</dbReference>
<dbReference type="AlphaFoldDB" id="A0A3G9JKJ8"/>
<keyword evidence="5 9" id="KW-0064">Aspartyl protease</keyword>
<comment type="similarity">
    <text evidence="1 9 10">Belongs to the peptidase A8 family.</text>
</comment>
<evidence type="ECO:0000313" key="12">
    <source>
        <dbReference type="Proteomes" id="UP000268059"/>
    </source>
</evidence>
<keyword evidence="8 9" id="KW-0472">Membrane</keyword>
<feature type="transmembrane region" description="Helical" evidence="9">
    <location>
        <begin position="9"/>
        <end position="30"/>
    </location>
</feature>
<evidence type="ECO:0000256" key="10">
    <source>
        <dbReference type="RuleBase" id="RU004181"/>
    </source>
</evidence>
<keyword evidence="3 9" id="KW-0645">Protease</keyword>
<comment type="pathway">
    <text evidence="9">Protein modification; lipoprotein biosynthesis (signal peptide cleavage).</text>
</comment>
<evidence type="ECO:0000256" key="7">
    <source>
        <dbReference type="ARBA" id="ARBA00022989"/>
    </source>
</evidence>
<dbReference type="InParanoid" id="A0A3G9JKJ8"/>
<evidence type="ECO:0000256" key="8">
    <source>
        <dbReference type="ARBA" id="ARBA00023136"/>
    </source>
</evidence>
<evidence type="ECO:0000256" key="6">
    <source>
        <dbReference type="ARBA" id="ARBA00022801"/>
    </source>
</evidence>
<evidence type="ECO:0000256" key="2">
    <source>
        <dbReference type="ARBA" id="ARBA00022475"/>
    </source>
</evidence>
<accession>A0A3G9JKJ8</accession>
<comment type="catalytic activity">
    <reaction evidence="9">
        <text>Release of signal peptides from bacterial membrane prolipoproteins. Hydrolyzes -Xaa-Yaa-Zaa-|-(S,diacylglyceryl)Cys-, in which Xaa is hydrophobic (preferably Leu), and Yaa (Ala or Ser) and Zaa (Gly or Ala) have small, neutral side chains.</text>
        <dbReference type="EC" id="3.4.23.36"/>
    </reaction>
</comment>
<feature type="transmembrane region" description="Helical" evidence="9">
    <location>
        <begin position="66"/>
        <end position="85"/>
    </location>
</feature>
<dbReference type="HAMAP" id="MF_00161">
    <property type="entry name" value="LspA"/>
    <property type="match status" value="1"/>
</dbReference>
<evidence type="ECO:0000256" key="4">
    <source>
        <dbReference type="ARBA" id="ARBA00022692"/>
    </source>
</evidence>
<comment type="function">
    <text evidence="9">This protein specifically catalyzes the removal of signal peptides from prolipoproteins.</text>
</comment>
<dbReference type="KEGG" id="ebm:SG0102_14550"/>
<keyword evidence="6 9" id="KW-0378">Hydrolase</keyword>
<dbReference type="NCBIfam" id="TIGR00077">
    <property type="entry name" value="lspA"/>
    <property type="match status" value="1"/>
</dbReference>
<feature type="active site" evidence="9">
    <location>
        <position position="138"/>
    </location>
</feature>
<evidence type="ECO:0000256" key="3">
    <source>
        <dbReference type="ARBA" id="ARBA00022670"/>
    </source>
</evidence>
<gene>
    <name evidence="9 11" type="primary">lspA</name>
    <name evidence="11" type="ORF">SG0102_14550</name>
</gene>
<keyword evidence="4 9" id="KW-0812">Transmembrane</keyword>
<dbReference type="PRINTS" id="PR00781">
    <property type="entry name" value="LIPOSIGPTASE"/>
</dbReference>
<feature type="transmembrane region" description="Helical" evidence="9">
    <location>
        <begin position="131"/>
        <end position="154"/>
    </location>
</feature>
<evidence type="ECO:0000313" key="11">
    <source>
        <dbReference type="EMBL" id="BBH26521.1"/>
    </source>
</evidence>
<dbReference type="Pfam" id="PF01252">
    <property type="entry name" value="Peptidase_A8"/>
    <property type="match status" value="1"/>
</dbReference>
<dbReference type="PANTHER" id="PTHR33695">
    <property type="entry name" value="LIPOPROTEIN SIGNAL PEPTIDASE"/>
    <property type="match status" value="1"/>
</dbReference>
<dbReference type="EC" id="3.4.23.36" evidence="9"/>
<feature type="transmembrane region" description="Helical" evidence="9">
    <location>
        <begin position="91"/>
        <end position="110"/>
    </location>
</feature>
<dbReference type="GO" id="GO:0006508">
    <property type="term" value="P:proteolysis"/>
    <property type="evidence" value="ECO:0007669"/>
    <property type="project" value="UniProtKB-KW"/>
</dbReference>